<dbReference type="AlphaFoldDB" id="A0A0A9DZK1"/>
<sequence>MYLSLGRGKLGGATLGGRGELGDLCLGAIELGGQGGVPLLEEGTGLLGRDRGGIGLSADGVHLAPELADGGVGPLGDGSRVAAEEPELLAGHKQRHRRGMGWGSRALARQGSWDGSRRF</sequence>
<proteinExistence type="predicted"/>
<name>A0A0A9DZK1_ARUDO</name>
<organism evidence="2">
    <name type="scientific">Arundo donax</name>
    <name type="common">Giant reed</name>
    <name type="synonym">Donax arundinaceus</name>
    <dbReference type="NCBI Taxonomy" id="35708"/>
    <lineage>
        <taxon>Eukaryota</taxon>
        <taxon>Viridiplantae</taxon>
        <taxon>Streptophyta</taxon>
        <taxon>Embryophyta</taxon>
        <taxon>Tracheophyta</taxon>
        <taxon>Spermatophyta</taxon>
        <taxon>Magnoliopsida</taxon>
        <taxon>Liliopsida</taxon>
        <taxon>Poales</taxon>
        <taxon>Poaceae</taxon>
        <taxon>PACMAD clade</taxon>
        <taxon>Arundinoideae</taxon>
        <taxon>Arundineae</taxon>
        <taxon>Arundo</taxon>
    </lineage>
</organism>
<accession>A0A0A9DZK1</accession>
<reference evidence="2" key="1">
    <citation type="submission" date="2014-09" db="EMBL/GenBank/DDBJ databases">
        <authorList>
            <person name="Magalhaes I.L.F."/>
            <person name="Oliveira U."/>
            <person name="Santos F.R."/>
            <person name="Vidigal T.H.D.A."/>
            <person name="Brescovit A.D."/>
            <person name="Santos A.J."/>
        </authorList>
    </citation>
    <scope>NUCLEOTIDE SEQUENCE</scope>
    <source>
        <tissue evidence="2">Shoot tissue taken approximately 20 cm above the soil surface</tissue>
    </source>
</reference>
<dbReference type="EMBL" id="GBRH01203891">
    <property type="protein sequence ID" value="JAD94004.1"/>
    <property type="molecule type" value="Transcribed_RNA"/>
</dbReference>
<protein>
    <submittedName>
        <fullName evidence="2">Uncharacterized protein</fullName>
    </submittedName>
</protein>
<evidence type="ECO:0000256" key="1">
    <source>
        <dbReference type="SAM" id="MobiDB-lite"/>
    </source>
</evidence>
<evidence type="ECO:0000313" key="2">
    <source>
        <dbReference type="EMBL" id="JAD94004.1"/>
    </source>
</evidence>
<reference evidence="2" key="2">
    <citation type="journal article" date="2015" name="Data Brief">
        <title>Shoot transcriptome of the giant reed, Arundo donax.</title>
        <authorList>
            <person name="Barrero R.A."/>
            <person name="Guerrero F.D."/>
            <person name="Moolhuijzen P."/>
            <person name="Goolsby J.A."/>
            <person name="Tidwell J."/>
            <person name="Bellgard S.E."/>
            <person name="Bellgard M.I."/>
        </authorList>
    </citation>
    <scope>NUCLEOTIDE SEQUENCE</scope>
    <source>
        <tissue evidence="2">Shoot tissue taken approximately 20 cm above the soil surface</tissue>
    </source>
</reference>
<feature type="region of interest" description="Disordered" evidence="1">
    <location>
        <begin position="89"/>
        <end position="119"/>
    </location>
</feature>